<evidence type="ECO:0000313" key="1">
    <source>
        <dbReference type="EMBL" id="KAI9906423.1"/>
    </source>
</evidence>
<proteinExistence type="predicted"/>
<accession>A0ACC0VL06</accession>
<sequence length="86" mass="9792">MRRDHVLQNKHDEIRETAGKHNPWKEKWMVNDVLFFAFSVSFPILIVLVVFNNLPFGIPASGTPFPSILPPLLPLLSPSDESRQTP</sequence>
<keyword evidence="2" id="KW-1185">Reference proteome</keyword>
<evidence type="ECO:0000313" key="2">
    <source>
        <dbReference type="Proteomes" id="UP001163321"/>
    </source>
</evidence>
<comment type="caution">
    <text evidence="1">The sequence shown here is derived from an EMBL/GenBank/DDBJ whole genome shotgun (WGS) entry which is preliminary data.</text>
</comment>
<protein>
    <submittedName>
        <fullName evidence="1">Uncharacterized protein</fullName>
    </submittedName>
</protein>
<dbReference type="EMBL" id="CM047587">
    <property type="protein sequence ID" value="KAI9906423.1"/>
    <property type="molecule type" value="Genomic_DNA"/>
</dbReference>
<gene>
    <name evidence="1" type="ORF">PsorP6_003149</name>
</gene>
<dbReference type="Proteomes" id="UP001163321">
    <property type="component" value="Chromosome 8"/>
</dbReference>
<name>A0ACC0VL06_9STRA</name>
<organism evidence="1 2">
    <name type="scientific">Peronosclerospora sorghi</name>
    <dbReference type="NCBI Taxonomy" id="230839"/>
    <lineage>
        <taxon>Eukaryota</taxon>
        <taxon>Sar</taxon>
        <taxon>Stramenopiles</taxon>
        <taxon>Oomycota</taxon>
        <taxon>Peronosporomycetes</taxon>
        <taxon>Peronosporales</taxon>
        <taxon>Peronosporaceae</taxon>
        <taxon>Peronosclerospora</taxon>
    </lineage>
</organism>
<reference evidence="1 2" key="1">
    <citation type="journal article" date="2022" name="bioRxiv">
        <title>The genome of the oomycete Peronosclerospora sorghi, a cosmopolitan pathogen of maize and sorghum, is inflated with dispersed pseudogenes.</title>
        <authorList>
            <person name="Fletcher K."/>
            <person name="Martin F."/>
            <person name="Isakeit T."/>
            <person name="Cavanaugh K."/>
            <person name="Magill C."/>
            <person name="Michelmore R."/>
        </authorList>
    </citation>
    <scope>NUCLEOTIDE SEQUENCE [LARGE SCALE GENOMIC DNA]</scope>
    <source>
        <strain evidence="1">P6</strain>
    </source>
</reference>